<dbReference type="Proteomes" id="UP001501302">
    <property type="component" value="Unassembled WGS sequence"/>
</dbReference>
<proteinExistence type="predicted"/>
<name>A0ABP9GI61_9FLAO</name>
<evidence type="ECO:0008006" key="3">
    <source>
        <dbReference type="Google" id="ProtNLM"/>
    </source>
</evidence>
<evidence type="ECO:0000313" key="2">
    <source>
        <dbReference type="Proteomes" id="UP001501302"/>
    </source>
</evidence>
<dbReference type="RefSeq" id="WP_345191477.1">
    <property type="nucleotide sequence ID" value="NZ_BAABJJ010000027.1"/>
</dbReference>
<accession>A0ABP9GI61</accession>
<organism evidence="1 2">
    <name type="scientific">Algibacter agarivorans</name>
    <dbReference type="NCBI Taxonomy" id="1109741"/>
    <lineage>
        <taxon>Bacteria</taxon>
        <taxon>Pseudomonadati</taxon>
        <taxon>Bacteroidota</taxon>
        <taxon>Flavobacteriia</taxon>
        <taxon>Flavobacteriales</taxon>
        <taxon>Flavobacteriaceae</taxon>
        <taxon>Algibacter</taxon>
    </lineage>
</organism>
<protein>
    <recommendedName>
        <fullName evidence="3">Cell surface protein SprA</fullName>
    </recommendedName>
</protein>
<evidence type="ECO:0000313" key="1">
    <source>
        <dbReference type="EMBL" id="GAA4944620.1"/>
    </source>
</evidence>
<keyword evidence="2" id="KW-1185">Reference proteome</keyword>
<gene>
    <name evidence="1" type="ORF">GCM10023314_17040</name>
</gene>
<reference evidence="2" key="1">
    <citation type="journal article" date="2019" name="Int. J. Syst. Evol. Microbiol.">
        <title>The Global Catalogue of Microorganisms (GCM) 10K type strain sequencing project: providing services to taxonomists for standard genome sequencing and annotation.</title>
        <authorList>
            <consortium name="The Broad Institute Genomics Platform"/>
            <consortium name="The Broad Institute Genome Sequencing Center for Infectious Disease"/>
            <person name="Wu L."/>
            <person name="Ma J."/>
        </authorList>
    </citation>
    <scope>NUCLEOTIDE SEQUENCE [LARGE SCALE GENOMIC DNA]</scope>
    <source>
        <strain evidence="2">JCM 18285</strain>
    </source>
</reference>
<comment type="caution">
    <text evidence="1">The sequence shown here is derived from an EMBL/GenBank/DDBJ whole genome shotgun (WGS) entry which is preliminary data.</text>
</comment>
<dbReference type="EMBL" id="BAABJJ010000027">
    <property type="protein sequence ID" value="GAA4944620.1"/>
    <property type="molecule type" value="Genomic_DNA"/>
</dbReference>
<sequence>MKFFTCILVLLIGFCGFSQTQKSNYRTKKVAVKDSIRIDSVSINSNVFSIRKKDKTLIDSTFYNIDFAKALLTFNKPIDTDSIIINYLKFPDFLTRTYKQLDDTIIVENNSNNQTLYKLTQSNTDRNFIPFDGLTTSGSITRGVTVGNNQNSVLNSELDLQITGKINDKVSLRASIQDANIPLQESGYSQRLDEFDQVFIELFSDRWNVRAGDIDLLNNDSYFASFSKRVQGLNFNVKLGEEDAQTDLFVAGAVVRGQFTTSQFTAQEGNQGPYKLQGRNGELFVLIVSGSETVYVNGIAVKRGEDQDYIIDYNAGEIIFNSTFPITSEMRITVDYQFSERNYSRFVAYGGGRYESEKLKMGVSVYSENDAKNQPLQQNLSEEQVQILSDAGDDRTQMVAPSEVREALNENRILYKKELIGGVEAFVFSNDPNDELYRVTFTLVGENQGDYALSNINAINNIYEYVGVLQGNYAPIVQLVAPTKLQIAVVNGSYKPSEKTSINFEASGSKKDLNAFSNIGDADNDGYAGKININQTLIKNDSLWNFDVFVDSDYISSDYRNIEGLYNPEFNRDWNLDQTNINGIGLNLGNQILLNSGFRMVHSKKGFINYQFEHLNFSEGFNGNRHVANANLLLNKFNISSYSSFLNANSNINVSTFLRSYNRVTYSMNKSWIGAKIAIEDNEQRAVSTQTLTPLSQKFKSYEVFVGVGDSTKVFAEFGYKNRVNDSVKNNELQKVNTSNTFYLDSRFVQNKNTNLSLYANYRALKSEEEGVENERSINSRLQFNQKLFKQMVQWNTIFETNSGTLPQQDFTYVEVEAGQGTYTWNDYNENGIQELEEFEIAQFQDQGTFIRVLLPNRVFIKTHQNRLSQTLTINPAQWSVSEIKSKKFWSHFYNQTSYLIDRKIKREGNSFNLNPFNNNEEDQLGLQLNFRNVLFFNRGKQHYTTSYTFLDNTTRNVLSVGFIQNSLKSHQLNFNHKIAESWLINMLSVFENNESISENFASKNYNFDEARFNPKLSYLFNDNSSFDIFYQFASKDNTVGDKESLKQQKYGVSFTLASSQKSAINGEFNYFSNAYIGNPNTPVAYQILEGLQPGKNFTWSLLAQKKLTDFLDLNLSYFGRKTETSKTIHSGSIQLKAYF</sequence>